<reference evidence="1 2" key="2">
    <citation type="journal article" date="2013" name="Genome Announc.">
        <title>Draft Genome Sequence of Methylobacterium mesophilicum Strain SR1.6/6, Isolated from Citrus sinensis.</title>
        <authorList>
            <person name="Marinho Almeida D."/>
            <person name="Dini-Andreote F."/>
            <person name="Camargo Neves A.A."/>
            <person name="Juca Ramos R.T."/>
            <person name="Andreote F.D."/>
            <person name="Carneiro A.R."/>
            <person name="Oliveira de Souza Lima A."/>
            <person name="Caracciolo Gomes de Sa P.H."/>
            <person name="Ribeiro Barbosa M.S."/>
            <person name="Araujo W.L."/>
            <person name="Silva A."/>
        </authorList>
    </citation>
    <scope>NUCLEOTIDE SEQUENCE [LARGE SCALE GENOMIC DNA]</scope>
    <source>
        <strain evidence="1 2">SR1.6/6</strain>
    </source>
</reference>
<dbReference type="KEGG" id="mmes:MMSR116_18240"/>
<evidence type="ECO:0000313" key="1">
    <source>
        <dbReference type="EMBL" id="QGY03610.1"/>
    </source>
</evidence>
<dbReference type="RefSeq" id="WP_158168966.1">
    <property type="nucleotide sequence ID" value="NZ_CP043538.1"/>
</dbReference>
<dbReference type="AlphaFoldDB" id="A0A6B9FM09"/>
<sequence length="79" mass="9067">MQILRYWVGASPDAPIAQEKDLLMLHDKFKHLDRNAIVEQYGTLGSMVLFKVETKEDLVLDFNIPSTVIAFEHRRPVVA</sequence>
<organism evidence="1 2">
    <name type="scientific">Methylobacterium mesophilicum SR1.6/6</name>
    <dbReference type="NCBI Taxonomy" id="908290"/>
    <lineage>
        <taxon>Bacteria</taxon>
        <taxon>Pseudomonadati</taxon>
        <taxon>Pseudomonadota</taxon>
        <taxon>Alphaproteobacteria</taxon>
        <taxon>Hyphomicrobiales</taxon>
        <taxon>Methylobacteriaceae</taxon>
        <taxon>Methylobacterium</taxon>
    </lineage>
</organism>
<reference evidence="1 2" key="1">
    <citation type="journal article" date="2012" name="Genet. Mol. Biol.">
        <title>Analysis of 16S rRNA and mxaF genes revealing insights into Methylobacterium niche-specific plant association.</title>
        <authorList>
            <person name="Dourado M.N."/>
            <person name="Andreote F.D."/>
            <person name="Dini-Andreote F."/>
            <person name="Conti R."/>
            <person name="Araujo J.M."/>
            <person name="Araujo W.L."/>
        </authorList>
    </citation>
    <scope>NUCLEOTIDE SEQUENCE [LARGE SCALE GENOMIC DNA]</scope>
    <source>
        <strain evidence="1 2">SR1.6/6</strain>
    </source>
</reference>
<evidence type="ECO:0000313" key="2">
    <source>
        <dbReference type="Proteomes" id="UP000012488"/>
    </source>
</evidence>
<proteinExistence type="predicted"/>
<dbReference type="Proteomes" id="UP000012488">
    <property type="component" value="Chromosome"/>
</dbReference>
<protein>
    <submittedName>
        <fullName evidence="1">Uncharacterized protein</fullName>
    </submittedName>
</protein>
<dbReference type="EMBL" id="CP043538">
    <property type="protein sequence ID" value="QGY03610.1"/>
    <property type="molecule type" value="Genomic_DNA"/>
</dbReference>
<name>A0A6B9FM09_9HYPH</name>
<gene>
    <name evidence="1" type="ORF">MMSR116_18240</name>
</gene>
<accession>A0A6B9FM09</accession>